<proteinExistence type="predicted"/>
<feature type="domain" description="Insertion element IS402-like" evidence="1">
    <location>
        <begin position="61"/>
        <end position="122"/>
    </location>
</feature>
<reference evidence="3" key="1">
    <citation type="journal article" date="2019" name="Int. J. Syst. Evol. Microbiol.">
        <title>The Global Catalogue of Microorganisms (GCM) 10K type strain sequencing project: providing services to taxonomists for standard genome sequencing and annotation.</title>
        <authorList>
            <consortium name="The Broad Institute Genomics Platform"/>
            <consortium name="The Broad Institute Genome Sequencing Center for Infectious Disease"/>
            <person name="Wu L."/>
            <person name="Ma J."/>
        </authorList>
    </citation>
    <scope>NUCLEOTIDE SEQUENCE [LARGE SCALE GENOMIC DNA]</scope>
    <source>
        <strain evidence="3">JCM 4253</strain>
    </source>
</reference>
<dbReference type="EMBL" id="BNBF01000004">
    <property type="protein sequence ID" value="GHG43192.1"/>
    <property type="molecule type" value="Genomic_DNA"/>
</dbReference>
<name>A0A919C5A7_9ACTN</name>
<gene>
    <name evidence="2" type="ORF">GCM10018980_19940</name>
</gene>
<dbReference type="Pfam" id="PF13340">
    <property type="entry name" value="DUF4096"/>
    <property type="match status" value="1"/>
</dbReference>
<accession>A0A919C5A7</accession>
<dbReference type="Proteomes" id="UP000619355">
    <property type="component" value="Unassembled WGS sequence"/>
</dbReference>
<comment type="caution">
    <text evidence="2">The sequence shown here is derived from an EMBL/GenBank/DDBJ whole genome shotgun (WGS) entry which is preliminary data.</text>
</comment>
<dbReference type="InterPro" id="IPR025161">
    <property type="entry name" value="IS402-like_dom"/>
</dbReference>
<evidence type="ECO:0000259" key="1">
    <source>
        <dbReference type="Pfam" id="PF13340"/>
    </source>
</evidence>
<keyword evidence="3" id="KW-1185">Reference proteome</keyword>
<evidence type="ECO:0000313" key="2">
    <source>
        <dbReference type="EMBL" id="GHG43192.1"/>
    </source>
</evidence>
<dbReference type="AlphaFoldDB" id="A0A919C5A7"/>
<organism evidence="2 3">
    <name type="scientific">Streptomyces capoamus</name>
    <dbReference type="NCBI Taxonomy" id="68183"/>
    <lineage>
        <taxon>Bacteria</taxon>
        <taxon>Bacillati</taxon>
        <taxon>Actinomycetota</taxon>
        <taxon>Actinomycetes</taxon>
        <taxon>Kitasatosporales</taxon>
        <taxon>Streptomycetaceae</taxon>
        <taxon>Streptomyces</taxon>
    </lineage>
</organism>
<protein>
    <recommendedName>
        <fullName evidence="1">Insertion element IS402-like domain-containing protein</fullName>
    </recommendedName>
</protein>
<evidence type="ECO:0000313" key="3">
    <source>
        <dbReference type="Proteomes" id="UP000619355"/>
    </source>
</evidence>
<sequence length="126" mass="14065">MINVIDEAAVSLPPGAVPSHGALASPALRTLNRMIFEVVGSLWKWRSGGCGVARPKPWQVDDELWAMIEPLSPKVECRTRYPGRERHPDRLVFQGMLFVLHTGIAWEHLPQERVSTSTAAPRCRPC</sequence>